<proteinExistence type="predicted"/>
<feature type="non-terminal residue" evidence="1">
    <location>
        <position position="108"/>
    </location>
</feature>
<dbReference type="AlphaFoldDB" id="A0A8T0GV64"/>
<gene>
    <name evidence="1" type="ORF">KC19_9G181100</name>
</gene>
<evidence type="ECO:0000313" key="2">
    <source>
        <dbReference type="Proteomes" id="UP000822688"/>
    </source>
</evidence>
<evidence type="ECO:0000313" key="1">
    <source>
        <dbReference type="EMBL" id="KAG0562900.1"/>
    </source>
</evidence>
<accession>A0A8T0GV64</accession>
<organism evidence="1 2">
    <name type="scientific">Ceratodon purpureus</name>
    <name type="common">Fire moss</name>
    <name type="synonym">Dicranum purpureum</name>
    <dbReference type="NCBI Taxonomy" id="3225"/>
    <lineage>
        <taxon>Eukaryota</taxon>
        <taxon>Viridiplantae</taxon>
        <taxon>Streptophyta</taxon>
        <taxon>Embryophyta</taxon>
        <taxon>Bryophyta</taxon>
        <taxon>Bryophytina</taxon>
        <taxon>Bryopsida</taxon>
        <taxon>Dicranidae</taxon>
        <taxon>Pseudoditrichales</taxon>
        <taxon>Ditrichaceae</taxon>
        <taxon>Ceratodon</taxon>
    </lineage>
</organism>
<reference evidence="1" key="1">
    <citation type="submission" date="2020-06" db="EMBL/GenBank/DDBJ databases">
        <title>WGS assembly of Ceratodon purpureus strain R40.</title>
        <authorList>
            <person name="Carey S.B."/>
            <person name="Jenkins J."/>
            <person name="Shu S."/>
            <person name="Lovell J.T."/>
            <person name="Sreedasyam A."/>
            <person name="Maumus F."/>
            <person name="Tiley G.P."/>
            <person name="Fernandez-Pozo N."/>
            <person name="Barry K."/>
            <person name="Chen C."/>
            <person name="Wang M."/>
            <person name="Lipzen A."/>
            <person name="Daum C."/>
            <person name="Saski C.A."/>
            <person name="Payton A.C."/>
            <person name="Mcbreen J.C."/>
            <person name="Conrad R.E."/>
            <person name="Kollar L.M."/>
            <person name="Olsson S."/>
            <person name="Huttunen S."/>
            <person name="Landis J.B."/>
            <person name="Wickett N.J."/>
            <person name="Johnson M.G."/>
            <person name="Rensing S.A."/>
            <person name="Grimwood J."/>
            <person name="Schmutz J."/>
            <person name="Mcdaniel S.F."/>
        </authorList>
    </citation>
    <scope>NUCLEOTIDE SEQUENCE</scope>
    <source>
        <strain evidence="1">R40</strain>
    </source>
</reference>
<sequence length="108" mass="12675">GKSKLHSYKCFERVLPTRNFSYYFQLSNIQVLLQQQIKVHERRQFTLSSQMHRISLCKLPCSSRSKTRFETLCKSMLNSLILLLPERAGQKEVHLLPNPRTSLVKEVL</sequence>
<feature type="non-terminal residue" evidence="1">
    <location>
        <position position="1"/>
    </location>
</feature>
<dbReference type="Proteomes" id="UP000822688">
    <property type="component" value="Chromosome 9"/>
</dbReference>
<dbReference type="EMBL" id="CM026430">
    <property type="protein sequence ID" value="KAG0562900.1"/>
    <property type="molecule type" value="Genomic_DNA"/>
</dbReference>
<protein>
    <submittedName>
        <fullName evidence="1">Uncharacterized protein</fullName>
    </submittedName>
</protein>
<comment type="caution">
    <text evidence="1">The sequence shown here is derived from an EMBL/GenBank/DDBJ whole genome shotgun (WGS) entry which is preliminary data.</text>
</comment>
<keyword evidence="2" id="KW-1185">Reference proteome</keyword>
<name>A0A8T0GV64_CERPU</name>